<feature type="domain" description="G-patch" evidence="2">
    <location>
        <begin position="211"/>
        <end position="260"/>
    </location>
</feature>
<dbReference type="OrthoDB" id="20282at2759"/>
<dbReference type="EMBL" id="CP055900">
    <property type="protein sequence ID" value="QKX59208.1"/>
    <property type="molecule type" value="Genomic_DNA"/>
</dbReference>
<accession>A0A7H8QZU3</accession>
<protein>
    <recommendedName>
        <fullName evidence="2">G-patch domain-containing protein</fullName>
    </recommendedName>
</protein>
<gene>
    <name evidence="3" type="ORF">TRUGW13939_06340</name>
</gene>
<feature type="region of interest" description="Disordered" evidence="1">
    <location>
        <begin position="274"/>
        <end position="296"/>
    </location>
</feature>
<name>A0A7H8QZU3_TALRU</name>
<dbReference type="PANTHER" id="PTHR20923:SF1">
    <property type="entry name" value="G PATCH DOMAIN AND ANKYRIN REPEAT-CONTAINING PROTEIN 1"/>
    <property type="match status" value="1"/>
</dbReference>
<proteinExistence type="predicted"/>
<dbReference type="InterPro" id="IPR039146">
    <property type="entry name" value="GPANK1"/>
</dbReference>
<evidence type="ECO:0000256" key="1">
    <source>
        <dbReference type="SAM" id="MobiDB-lite"/>
    </source>
</evidence>
<feature type="region of interest" description="Disordered" evidence="1">
    <location>
        <begin position="1"/>
        <end position="39"/>
    </location>
</feature>
<dbReference type="InterPro" id="IPR000467">
    <property type="entry name" value="G_patch_dom"/>
</dbReference>
<feature type="region of interest" description="Disordered" evidence="1">
    <location>
        <begin position="99"/>
        <end position="192"/>
    </location>
</feature>
<dbReference type="PANTHER" id="PTHR20923">
    <property type="entry name" value="BAT4 PROTEIN-RELATED"/>
    <property type="match status" value="1"/>
</dbReference>
<sequence length="317" mass="35176">MGPVPSDKIRTTTEPPTLASSFLTSSSNNNMATPWDDDDEDYVLPLENQQVFGAGIKRKRVPFVRATGDLQTTPTRQDDSQLPSSSASVADRYFSIVMSKKKKRREEEAEESRTKQGSSEDFTSLNQSDSLPARSIQSSIHDTEDKQTQTASPPAPTVNLCELCNLPLSETPSDDAETDTSANTKRGTPHEASIAHQVCLEHSHPPSHLDRTRHGLRYLAAYGWDPDSRVGLGVVGRTGIREPIKQRAKNDTIGLGMAIDDKNNTAAARQKLRKQQQEQRQKLNAKQVRGAQMADRKKGDQLRELFYGSDDIQRYLG</sequence>
<feature type="compositionally biased region" description="Polar residues" evidence="1">
    <location>
        <begin position="116"/>
        <end position="140"/>
    </location>
</feature>
<dbReference type="GeneID" id="55993835"/>
<keyword evidence="4" id="KW-1185">Reference proteome</keyword>
<feature type="compositionally biased region" description="Basic and acidic residues" evidence="1">
    <location>
        <begin position="105"/>
        <end position="114"/>
    </location>
</feature>
<feature type="compositionally biased region" description="Polar residues" evidence="1">
    <location>
        <begin position="12"/>
        <end position="32"/>
    </location>
</feature>
<dbReference type="AlphaFoldDB" id="A0A7H8QZU3"/>
<dbReference type="RefSeq" id="XP_035345386.1">
    <property type="nucleotide sequence ID" value="XM_035489493.1"/>
</dbReference>
<organism evidence="3 4">
    <name type="scientific">Talaromyces rugulosus</name>
    <name type="common">Penicillium rugulosum</name>
    <dbReference type="NCBI Taxonomy" id="121627"/>
    <lineage>
        <taxon>Eukaryota</taxon>
        <taxon>Fungi</taxon>
        <taxon>Dikarya</taxon>
        <taxon>Ascomycota</taxon>
        <taxon>Pezizomycotina</taxon>
        <taxon>Eurotiomycetes</taxon>
        <taxon>Eurotiomycetidae</taxon>
        <taxon>Eurotiales</taxon>
        <taxon>Trichocomaceae</taxon>
        <taxon>Talaromyces</taxon>
        <taxon>Talaromyces sect. Islandici</taxon>
    </lineage>
</organism>
<feature type="region of interest" description="Disordered" evidence="1">
    <location>
        <begin position="68"/>
        <end position="87"/>
    </location>
</feature>
<feature type="compositionally biased region" description="Polar residues" evidence="1">
    <location>
        <begin position="69"/>
        <end position="87"/>
    </location>
</feature>
<dbReference type="KEGG" id="trg:TRUGW13939_06340"/>
<dbReference type="Proteomes" id="UP000509510">
    <property type="component" value="Chromosome III"/>
</dbReference>
<evidence type="ECO:0000313" key="3">
    <source>
        <dbReference type="EMBL" id="QKX59208.1"/>
    </source>
</evidence>
<dbReference type="PROSITE" id="PS50174">
    <property type="entry name" value="G_PATCH"/>
    <property type="match status" value="1"/>
</dbReference>
<evidence type="ECO:0000313" key="4">
    <source>
        <dbReference type="Proteomes" id="UP000509510"/>
    </source>
</evidence>
<reference evidence="4" key="1">
    <citation type="submission" date="2020-06" db="EMBL/GenBank/DDBJ databases">
        <title>A chromosome-scale genome assembly of Talaromyces rugulosus W13939.</title>
        <authorList>
            <person name="Wang B."/>
            <person name="Guo L."/>
            <person name="Ye K."/>
            <person name="Wang L."/>
        </authorList>
    </citation>
    <scope>NUCLEOTIDE SEQUENCE [LARGE SCALE GENOMIC DNA]</scope>
    <source>
        <strain evidence="4">W13939</strain>
    </source>
</reference>
<dbReference type="GO" id="GO:0003676">
    <property type="term" value="F:nucleic acid binding"/>
    <property type="evidence" value="ECO:0007669"/>
    <property type="project" value="InterPro"/>
</dbReference>
<evidence type="ECO:0000259" key="2">
    <source>
        <dbReference type="PROSITE" id="PS50174"/>
    </source>
</evidence>